<sequence>MVFRGRDPLHVALGPLAEVQIECPEARIVKFALKHVRMPAQQIQRILPIGNNLDNQGSIAPRKLEPYLSKLFRPKSDLDRPFPKISSHVHQLLNHKSRLGRSHARPARRTPGHNLVGRVARLRRNMTVNCIFAWIPIQAQVRRIEITLPFAFDNQGPLIDQSFELIVRQFSGSRVVP</sequence>
<name>W4HI35_9RHOB</name>
<protein>
    <submittedName>
        <fullName evidence="1">Uncharacterized protein</fullName>
    </submittedName>
</protein>
<proteinExistence type="predicted"/>
<evidence type="ECO:0000313" key="2">
    <source>
        <dbReference type="Proteomes" id="UP000019063"/>
    </source>
</evidence>
<dbReference type="AlphaFoldDB" id="W4HI35"/>
<comment type="caution">
    <text evidence="1">The sequence shown here is derived from an EMBL/GenBank/DDBJ whole genome shotgun (WGS) entry which is preliminary data.</text>
</comment>
<evidence type="ECO:0000313" key="1">
    <source>
        <dbReference type="EMBL" id="ETW12073.1"/>
    </source>
</evidence>
<accession>W4HI35</accession>
<dbReference type="Proteomes" id="UP000019063">
    <property type="component" value="Unassembled WGS sequence"/>
</dbReference>
<dbReference type="EMBL" id="AQQW01000008">
    <property type="protein sequence ID" value="ETW12073.1"/>
    <property type="molecule type" value="Genomic_DNA"/>
</dbReference>
<gene>
    <name evidence="1" type="ORF">ATO8_13297</name>
</gene>
<reference evidence="1 2" key="1">
    <citation type="journal article" date="2014" name="Antonie Van Leeuwenhoek">
        <title>Roseivivax atlanticus sp. nov., isolated from surface seawater of the Atlantic Ocean.</title>
        <authorList>
            <person name="Li G."/>
            <person name="Lai Q."/>
            <person name="Liu X."/>
            <person name="Sun F."/>
            <person name="Shao Z."/>
        </authorList>
    </citation>
    <scope>NUCLEOTIDE SEQUENCE [LARGE SCALE GENOMIC DNA]</scope>
    <source>
        <strain evidence="1 2">22II-s10s</strain>
    </source>
</reference>
<keyword evidence="2" id="KW-1185">Reference proteome</keyword>
<organism evidence="1 2">
    <name type="scientific">Roseivivax marinus</name>
    <dbReference type="NCBI Taxonomy" id="1379903"/>
    <lineage>
        <taxon>Bacteria</taxon>
        <taxon>Pseudomonadati</taxon>
        <taxon>Pseudomonadota</taxon>
        <taxon>Alphaproteobacteria</taxon>
        <taxon>Rhodobacterales</taxon>
        <taxon>Roseobacteraceae</taxon>
        <taxon>Roseivivax</taxon>
    </lineage>
</organism>